<evidence type="ECO:0000256" key="7">
    <source>
        <dbReference type="ARBA" id="ARBA00022989"/>
    </source>
</evidence>
<evidence type="ECO:0000256" key="13">
    <source>
        <dbReference type="SAM" id="Phobius"/>
    </source>
</evidence>
<feature type="transmembrane region" description="Helical" evidence="13">
    <location>
        <begin position="290"/>
        <end position="320"/>
    </location>
</feature>
<comment type="caution">
    <text evidence="16">The sequence shown here is derived from an EMBL/GenBank/DDBJ whole genome shotgun (WGS) entry which is preliminary data.</text>
</comment>
<evidence type="ECO:0000256" key="8">
    <source>
        <dbReference type="ARBA" id="ARBA00023136"/>
    </source>
</evidence>
<evidence type="ECO:0000256" key="11">
    <source>
        <dbReference type="ARBA" id="ARBA00071747"/>
    </source>
</evidence>
<dbReference type="EMBL" id="MWWY01000014">
    <property type="protein sequence ID" value="OZG65188.1"/>
    <property type="molecule type" value="Genomic_DNA"/>
</dbReference>
<dbReference type="InterPro" id="IPR027417">
    <property type="entry name" value="P-loop_NTPase"/>
</dbReference>
<evidence type="ECO:0000256" key="2">
    <source>
        <dbReference type="ARBA" id="ARBA00022448"/>
    </source>
</evidence>
<dbReference type="SUPFAM" id="SSF52540">
    <property type="entry name" value="P-loop containing nucleoside triphosphate hydrolases"/>
    <property type="match status" value="1"/>
</dbReference>
<dbReference type="PANTHER" id="PTHR43394">
    <property type="entry name" value="ATP-DEPENDENT PERMEASE MDL1, MITOCHONDRIAL"/>
    <property type="match status" value="1"/>
</dbReference>
<feature type="transmembrane region" description="Helical" evidence="13">
    <location>
        <begin position="39"/>
        <end position="59"/>
    </location>
</feature>
<dbReference type="CDD" id="cd18547">
    <property type="entry name" value="ABC_6TM_Tm288_like"/>
    <property type="match status" value="1"/>
</dbReference>
<sequence>MPQATNRPMRGPHGPGGPVEKPQDFGKTMGKLIHFCRRYIPVIIIALVLGAAGTIFQIIGPDRLKDMTNEIAKGLPAIVRGKPIVGSVDLDAIARIGWLLVALYLGYAVLSYVQSWLMANVTQRTAQRLREAISVKINKLPLSYFDKVSYGDVLSRITNDVDAIGQTLGQSLGALITSVTLFVGALVMMFYNNWIMALCAIGSSLLGVVIMGVIMKTSQQYFVRQQVALGDVNGHVEEMYSGHLIVKAYNGEADSIRRFERYNADLYDSGWKSQFLSGLMMPLMQFVGNFGYVVVCVVGAALAMDGQIEFGVIVAFMMYIRLFTQPLSQFAQVFQNLQRCAAASERVFGFLEEPEMAAEPTRDELLGGTGDRAGRGGRAGRDHRAVSAAVAADNHAAQSAMTAAQRSQLLGYDDHGNPQPVRGDVDFDHVRFEYEPGKPIINDFSAHVAAGQKVAIVGPTGAGKTTMVNLLMRFYEIAGGRITIDGVDTRTVPRWNVHDQFSMVLQDTWVFRGTVRENIAYSKTGVTDEQIVAACRAVGLDHYIQSLPDGYDTVLDENSSLSAGQKQLLTIARAMVQDAPILILDEATSSVDTRTEELIQKAMDALTVGRTSFVIAHRLSTIRDADMILVMNHGDVIERGTHDELLAAGGFYADLYNSQFTQVD</sequence>
<evidence type="ECO:0000256" key="3">
    <source>
        <dbReference type="ARBA" id="ARBA00022475"/>
    </source>
</evidence>
<dbReference type="InterPro" id="IPR017871">
    <property type="entry name" value="ABC_transporter-like_CS"/>
</dbReference>
<comment type="similarity">
    <text evidence="10">Belongs to the ABC transporter superfamily. Lipid exporter (TC 3.A.1.106) family.</text>
</comment>
<dbReference type="InterPro" id="IPR003593">
    <property type="entry name" value="AAA+_ATPase"/>
</dbReference>
<feature type="domain" description="ABC transporter" evidence="14">
    <location>
        <begin position="425"/>
        <end position="658"/>
    </location>
</feature>
<dbReference type="SMART" id="SM00382">
    <property type="entry name" value="AAA"/>
    <property type="match status" value="1"/>
</dbReference>
<reference evidence="16 17" key="1">
    <citation type="journal article" date="2017" name="BMC Genomics">
        <title>Comparative genomic and phylogenomic analyses of the Bifidobacteriaceae family.</title>
        <authorList>
            <person name="Lugli G.A."/>
            <person name="Milani C."/>
            <person name="Turroni F."/>
            <person name="Duranti S."/>
            <person name="Mancabelli L."/>
            <person name="Mangifesta M."/>
            <person name="Ferrario C."/>
            <person name="Modesto M."/>
            <person name="Mattarelli P."/>
            <person name="Jiri K."/>
            <person name="van Sinderen D."/>
            <person name="Ventura M."/>
        </authorList>
    </citation>
    <scope>NUCLEOTIDE SEQUENCE [LARGE SCALE GENOMIC DNA]</scope>
    <source>
        <strain evidence="16 17">DSM 100202</strain>
    </source>
</reference>
<evidence type="ECO:0000313" key="16">
    <source>
        <dbReference type="EMBL" id="OZG65188.1"/>
    </source>
</evidence>
<evidence type="ECO:0000256" key="5">
    <source>
        <dbReference type="ARBA" id="ARBA00022741"/>
    </source>
</evidence>
<protein>
    <recommendedName>
        <fullName evidence="11">Fatty acid ABC transporter ATP-binding/permease protein</fullName>
    </recommendedName>
</protein>
<dbReference type="InterPro" id="IPR036640">
    <property type="entry name" value="ABC1_TM_sf"/>
</dbReference>
<comment type="subcellular location">
    <subcellularLocation>
        <location evidence="1">Cell membrane</location>
        <topology evidence="1">Multi-pass membrane protein</topology>
    </subcellularLocation>
</comment>
<keyword evidence="17" id="KW-1185">Reference proteome</keyword>
<dbReference type="InterPro" id="IPR039421">
    <property type="entry name" value="Type_1_exporter"/>
</dbReference>
<comment type="function">
    <text evidence="9">ABC transporter involved in fatty acid import. Transmembrane domains (TMD) form a pore in the membrane and the ATP-binding domain (NBD) is responsible for energy generation.</text>
</comment>
<organism evidence="16 17">
    <name type="scientific">Bifidobacterium hapali</name>
    <dbReference type="NCBI Taxonomy" id="1630172"/>
    <lineage>
        <taxon>Bacteria</taxon>
        <taxon>Bacillati</taxon>
        <taxon>Actinomycetota</taxon>
        <taxon>Actinomycetes</taxon>
        <taxon>Bifidobacteriales</taxon>
        <taxon>Bifidobacteriaceae</taxon>
        <taxon>Bifidobacterium</taxon>
    </lineage>
</organism>
<evidence type="ECO:0000313" key="17">
    <source>
        <dbReference type="Proteomes" id="UP000216074"/>
    </source>
</evidence>
<feature type="transmembrane region" description="Helical" evidence="13">
    <location>
        <begin position="96"/>
        <end position="119"/>
    </location>
</feature>
<dbReference type="Gene3D" id="3.40.50.300">
    <property type="entry name" value="P-loop containing nucleotide triphosphate hydrolases"/>
    <property type="match status" value="1"/>
</dbReference>
<gene>
    <name evidence="16" type="ORF">BHAP_0692</name>
</gene>
<dbReference type="Proteomes" id="UP000216074">
    <property type="component" value="Unassembled WGS sequence"/>
</dbReference>
<feature type="domain" description="ABC transmembrane type-1" evidence="15">
    <location>
        <begin position="44"/>
        <end position="339"/>
    </location>
</feature>
<proteinExistence type="inferred from homology"/>
<dbReference type="Pfam" id="PF00005">
    <property type="entry name" value="ABC_tran"/>
    <property type="match status" value="1"/>
</dbReference>
<evidence type="ECO:0000256" key="4">
    <source>
        <dbReference type="ARBA" id="ARBA00022692"/>
    </source>
</evidence>
<dbReference type="GO" id="GO:0016887">
    <property type="term" value="F:ATP hydrolysis activity"/>
    <property type="evidence" value="ECO:0007669"/>
    <property type="project" value="InterPro"/>
</dbReference>
<dbReference type="PROSITE" id="PS50929">
    <property type="entry name" value="ABC_TM1F"/>
    <property type="match status" value="1"/>
</dbReference>
<evidence type="ECO:0000256" key="10">
    <source>
        <dbReference type="ARBA" id="ARBA00061644"/>
    </source>
</evidence>
<evidence type="ECO:0000256" key="12">
    <source>
        <dbReference type="SAM" id="MobiDB-lite"/>
    </source>
</evidence>
<evidence type="ECO:0000256" key="1">
    <source>
        <dbReference type="ARBA" id="ARBA00004651"/>
    </source>
</evidence>
<dbReference type="InterPro" id="IPR011527">
    <property type="entry name" value="ABC1_TM_dom"/>
</dbReference>
<dbReference type="Gene3D" id="1.20.1560.10">
    <property type="entry name" value="ABC transporter type 1, transmembrane domain"/>
    <property type="match status" value="2"/>
</dbReference>
<evidence type="ECO:0000256" key="6">
    <source>
        <dbReference type="ARBA" id="ARBA00022840"/>
    </source>
</evidence>
<dbReference type="AlphaFoldDB" id="A0A261G1C9"/>
<evidence type="ECO:0000256" key="9">
    <source>
        <dbReference type="ARBA" id="ARBA00055053"/>
    </source>
</evidence>
<dbReference type="PROSITE" id="PS50893">
    <property type="entry name" value="ABC_TRANSPORTER_2"/>
    <property type="match status" value="1"/>
</dbReference>
<dbReference type="GO" id="GO:0015421">
    <property type="term" value="F:ABC-type oligopeptide transporter activity"/>
    <property type="evidence" value="ECO:0007669"/>
    <property type="project" value="TreeGrafter"/>
</dbReference>
<keyword evidence="8 13" id="KW-0472">Membrane</keyword>
<dbReference type="PROSITE" id="PS00211">
    <property type="entry name" value="ABC_TRANSPORTER_1"/>
    <property type="match status" value="1"/>
</dbReference>
<keyword evidence="5" id="KW-0547">Nucleotide-binding</keyword>
<dbReference type="SUPFAM" id="SSF90123">
    <property type="entry name" value="ABC transporter transmembrane region"/>
    <property type="match status" value="1"/>
</dbReference>
<dbReference type="GO" id="GO:0005524">
    <property type="term" value="F:ATP binding"/>
    <property type="evidence" value="ECO:0007669"/>
    <property type="project" value="UniProtKB-KW"/>
</dbReference>
<dbReference type="InterPro" id="IPR003439">
    <property type="entry name" value="ABC_transporter-like_ATP-bd"/>
</dbReference>
<accession>A0A261G1C9</accession>
<dbReference type="FunFam" id="3.40.50.300:FF:000287">
    <property type="entry name" value="Multidrug ABC transporter ATP-binding protein"/>
    <property type="match status" value="1"/>
</dbReference>
<dbReference type="FunFam" id="1.20.1560.10:FF:000011">
    <property type="entry name" value="Multidrug ABC transporter ATP-binding protein"/>
    <property type="match status" value="1"/>
</dbReference>
<dbReference type="Pfam" id="PF00664">
    <property type="entry name" value="ABC_membrane"/>
    <property type="match status" value="1"/>
</dbReference>
<dbReference type="PANTHER" id="PTHR43394:SF1">
    <property type="entry name" value="ATP-BINDING CASSETTE SUB-FAMILY B MEMBER 10, MITOCHONDRIAL"/>
    <property type="match status" value="1"/>
</dbReference>
<feature type="region of interest" description="Disordered" evidence="12">
    <location>
        <begin position="1"/>
        <end position="21"/>
    </location>
</feature>
<dbReference type="GO" id="GO:0005886">
    <property type="term" value="C:plasma membrane"/>
    <property type="evidence" value="ECO:0007669"/>
    <property type="project" value="UniProtKB-SubCell"/>
</dbReference>
<feature type="transmembrane region" description="Helical" evidence="13">
    <location>
        <begin position="195"/>
        <end position="215"/>
    </location>
</feature>
<feature type="transmembrane region" description="Helical" evidence="13">
    <location>
        <begin position="172"/>
        <end position="189"/>
    </location>
</feature>
<evidence type="ECO:0000259" key="15">
    <source>
        <dbReference type="PROSITE" id="PS50929"/>
    </source>
</evidence>
<keyword evidence="3" id="KW-1003">Cell membrane</keyword>
<evidence type="ECO:0000259" key="14">
    <source>
        <dbReference type="PROSITE" id="PS50893"/>
    </source>
</evidence>
<keyword evidence="6" id="KW-0067">ATP-binding</keyword>
<keyword evidence="4 13" id="KW-0812">Transmembrane</keyword>
<dbReference type="CDD" id="cd03254">
    <property type="entry name" value="ABCC_Glucan_exporter_like"/>
    <property type="match status" value="1"/>
</dbReference>
<name>A0A261G1C9_9BIFI</name>
<keyword evidence="7 13" id="KW-1133">Transmembrane helix</keyword>
<keyword evidence="2" id="KW-0813">Transport</keyword>